<keyword evidence="4 7" id="KW-0949">S-adenosyl-L-methionine</keyword>
<dbReference type="PANTHER" id="PTHR11006:SF116">
    <property type="entry name" value="PROTEIN METHYLTRANSFERASE"/>
    <property type="match status" value="1"/>
</dbReference>
<feature type="region of interest" description="Disordered" evidence="9">
    <location>
        <begin position="187"/>
        <end position="215"/>
    </location>
</feature>
<feature type="compositionally biased region" description="Polar residues" evidence="9">
    <location>
        <begin position="1"/>
        <end position="17"/>
    </location>
</feature>
<dbReference type="CDD" id="cd02440">
    <property type="entry name" value="AdoMet_MTases"/>
    <property type="match status" value="1"/>
</dbReference>
<accession>A0AA40CW32</accession>
<dbReference type="EMBL" id="JAULSV010000002">
    <property type="protein sequence ID" value="KAK0651323.1"/>
    <property type="molecule type" value="Genomic_DNA"/>
</dbReference>
<protein>
    <recommendedName>
        <fullName evidence="1">type I protein arginine methyltransferase</fullName>
        <ecNumber evidence="1">2.1.1.319</ecNumber>
    </recommendedName>
</protein>
<dbReference type="InterPro" id="IPR036236">
    <property type="entry name" value="Znf_C2H2_sf"/>
</dbReference>
<dbReference type="EC" id="2.1.1.319" evidence="1"/>
<comment type="catalytic activity">
    <reaction evidence="6">
        <text>L-arginyl-[protein] + S-adenosyl-L-methionine = N(omega)-methyl-L-arginyl-[protein] + S-adenosyl-L-homocysteine + H(+)</text>
        <dbReference type="Rhea" id="RHEA:48100"/>
        <dbReference type="Rhea" id="RHEA-COMP:10532"/>
        <dbReference type="Rhea" id="RHEA-COMP:11990"/>
        <dbReference type="ChEBI" id="CHEBI:15378"/>
        <dbReference type="ChEBI" id="CHEBI:29965"/>
        <dbReference type="ChEBI" id="CHEBI:57856"/>
        <dbReference type="ChEBI" id="CHEBI:59789"/>
        <dbReference type="ChEBI" id="CHEBI:65280"/>
    </reaction>
    <physiologicalReaction direction="left-to-right" evidence="6">
        <dbReference type="Rhea" id="RHEA:48101"/>
    </physiologicalReaction>
</comment>
<dbReference type="Proteomes" id="UP001174936">
    <property type="component" value="Unassembled WGS sequence"/>
</dbReference>
<evidence type="ECO:0000256" key="1">
    <source>
        <dbReference type="ARBA" id="ARBA00011925"/>
    </source>
</evidence>
<evidence type="ECO:0000259" key="10">
    <source>
        <dbReference type="Pfam" id="PF13649"/>
    </source>
</evidence>
<evidence type="ECO:0000313" key="12">
    <source>
        <dbReference type="EMBL" id="KAK0651323.1"/>
    </source>
</evidence>
<dbReference type="Gene3D" id="2.70.160.11">
    <property type="entry name" value="Hnrnp arginine n-methyltransferase1"/>
    <property type="match status" value="1"/>
</dbReference>
<dbReference type="GO" id="GO:0032259">
    <property type="term" value="P:methylation"/>
    <property type="evidence" value="ECO:0007669"/>
    <property type="project" value="UniProtKB-KW"/>
</dbReference>
<dbReference type="PROSITE" id="PS51678">
    <property type="entry name" value="SAM_MT_PRMT"/>
    <property type="match status" value="1"/>
</dbReference>
<evidence type="ECO:0000259" key="11">
    <source>
        <dbReference type="Pfam" id="PF22528"/>
    </source>
</evidence>
<keyword evidence="8" id="KW-0175">Coiled coil</keyword>
<evidence type="ECO:0000256" key="7">
    <source>
        <dbReference type="PROSITE-ProRule" id="PRU01015"/>
    </source>
</evidence>
<evidence type="ECO:0000256" key="8">
    <source>
        <dbReference type="SAM" id="Coils"/>
    </source>
</evidence>
<feature type="domain" description="Protein arginine N-methyltransferase" evidence="11">
    <location>
        <begin position="368"/>
        <end position="563"/>
    </location>
</feature>
<comment type="caution">
    <text evidence="12">The sequence shown here is derived from an EMBL/GenBank/DDBJ whole genome shotgun (WGS) entry which is preliminary data.</text>
</comment>
<evidence type="ECO:0000256" key="2">
    <source>
        <dbReference type="ARBA" id="ARBA00022603"/>
    </source>
</evidence>
<dbReference type="Pfam" id="PF13649">
    <property type="entry name" value="Methyltransf_25"/>
    <property type="match status" value="1"/>
</dbReference>
<dbReference type="InterPro" id="IPR029063">
    <property type="entry name" value="SAM-dependent_MTases_sf"/>
</dbReference>
<evidence type="ECO:0000256" key="4">
    <source>
        <dbReference type="ARBA" id="ARBA00022691"/>
    </source>
</evidence>
<dbReference type="Gene3D" id="3.40.50.150">
    <property type="entry name" value="Vaccinia Virus protein VP39"/>
    <property type="match status" value="1"/>
</dbReference>
<dbReference type="AlphaFoldDB" id="A0AA40CW32"/>
<dbReference type="GO" id="GO:0005634">
    <property type="term" value="C:nucleus"/>
    <property type="evidence" value="ECO:0007669"/>
    <property type="project" value="TreeGrafter"/>
</dbReference>
<evidence type="ECO:0000313" key="13">
    <source>
        <dbReference type="Proteomes" id="UP001174936"/>
    </source>
</evidence>
<dbReference type="Pfam" id="PF22528">
    <property type="entry name" value="PRMT_C"/>
    <property type="match status" value="1"/>
</dbReference>
<feature type="coiled-coil region" evidence="8">
    <location>
        <begin position="152"/>
        <end position="179"/>
    </location>
</feature>
<evidence type="ECO:0000256" key="3">
    <source>
        <dbReference type="ARBA" id="ARBA00022679"/>
    </source>
</evidence>
<dbReference type="InterPro" id="IPR041698">
    <property type="entry name" value="Methyltransf_25"/>
</dbReference>
<organism evidence="12 13">
    <name type="scientific">Cercophora newfieldiana</name>
    <dbReference type="NCBI Taxonomy" id="92897"/>
    <lineage>
        <taxon>Eukaryota</taxon>
        <taxon>Fungi</taxon>
        <taxon>Dikarya</taxon>
        <taxon>Ascomycota</taxon>
        <taxon>Pezizomycotina</taxon>
        <taxon>Sordariomycetes</taxon>
        <taxon>Sordariomycetidae</taxon>
        <taxon>Sordariales</taxon>
        <taxon>Lasiosphaeriaceae</taxon>
        <taxon>Cercophora</taxon>
    </lineage>
</organism>
<dbReference type="SUPFAM" id="SSF57667">
    <property type="entry name" value="beta-beta-alpha zinc fingers"/>
    <property type="match status" value="1"/>
</dbReference>
<sequence length="574" mass="63382">MSESYPHSNSDATSSSGDEAEWMDANQDDEQEEALSIISLVDDRVFTDAGAMLAYCKEKTGLDFLEVRDRLGLDFHGMVKLINFVRQRVHEGKAVPGDITAADLEDDSLLKPVLEDDALILCLDDLPEAGAAAAETDKDKVSSAAVADAPQVDALLQKNAQLQAELEQLAKQFTNYRLAVQKTLDQRWQADEEPEDAPSSSSKGGKGGKVEAEGSAKKKDDSSYYFESYAHNDIHEVMLKDAVRTDAYRDFIYANKDLFAGKTVLDIGCGTGILSMFCARAGAARVIAVDRSDILDKARENIFHNGLDSIITCVKGCIEDVTLPVAQVDIIVSEWMGYALLYEAMLPSVLYARDRYLAPGGLLVPSHCNMWIAPVSDAEYVADHIAYWRDVYGFDFQAMQRGIYADSRVQVSPPETIVGAPSMYGFLDLHTVKTSELVFRNKWESVLSPEKITAGDALDGFLVWFDMFFARSRDDPSIAPTSTAQDWAASGKTKEDRVAFTTGPFGTATHWKQILFLVDPKTKQVKKFAEAEKGKKVAGEIEYVTADGHARGLEIKISWAVEGEETQEQMWLLH</sequence>
<dbReference type="FunFam" id="3.40.50.150:FF:000003">
    <property type="entry name" value="Blast:Protein arginine N-methyltransferase 1"/>
    <property type="match status" value="1"/>
</dbReference>
<reference evidence="12" key="1">
    <citation type="submission" date="2023-06" db="EMBL/GenBank/DDBJ databases">
        <title>Genome-scale phylogeny and comparative genomics of the fungal order Sordariales.</title>
        <authorList>
            <consortium name="Lawrence Berkeley National Laboratory"/>
            <person name="Hensen N."/>
            <person name="Bonometti L."/>
            <person name="Westerberg I."/>
            <person name="Brannstrom I.O."/>
            <person name="Guillou S."/>
            <person name="Cros-Aarteil S."/>
            <person name="Calhoun S."/>
            <person name="Haridas S."/>
            <person name="Kuo A."/>
            <person name="Mondo S."/>
            <person name="Pangilinan J."/>
            <person name="Riley R."/>
            <person name="Labutti K."/>
            <person name="Andreopoulos B."/>
            <person name="Lipzen A."/>
            <person name="Chen C."/>
            <person name="Yanf M."/>
            <person name="Daum C."/>
            <person name="Ng V."/>
            <person name="Clum A."/>
            <person name="Steindorff A."/>
            <person name="Ohm R."/>
            <person name="Martin F."/>
            <person name="Silar P."/>
            <person name="Natvig D."/>
            <person name="Lalanne C."/>
            <person name="Gautier V."/>
            <person name="Ament-Velasquez S.L."/>
            <person name="Kruys A."/>
            <person name="Hutchinson M.I."/>
            <person name="Powell A.J."/>
            <person name="Barry K."/>
            <person name="Miller A.N."/>
            <person name="Grigoriev I.V."/>
            <person name="Debuchy R."/>
            <person name="Gladieux P."/>
            <person name="Thoren M.H."/>
            <person name="Johannesson H."/>
        </authorList>
    </citation>
    <scope>NUCLEOTIDE SEQUENCE</scope>
    <source>
        <strain evidence="12">SMH2532-1</strain>
    </source>
</reference>
<evidence type="ECO:0000256" key="5">
    <source>
        <dbReference type="ARBA" id="ARBA00047384"/>
    </source>
</evidence>
<dbReference type="InterPro" id="IPR055135">
    <property type="entry name" value="PRMT_dom"/>
</dbReference>
<feature type="region of interest" description="Disordered" evidence="9">
    <location>
        <begin position="1"/>
        <end position="22"/>
    </location>
</feature>
<evidence type="ECO:0000256" key="9">
    <source>
        <dbReference type="SAM" id="MobiDB-lite"/>
    </source>
</evidence>
<dbReference type="InterPro" id="IPR025799">
    <property type="entry name" value="Arg_MeTrfase"/>
</dbReference>
<keyword evidence="2 7" id="KW-0489">Methyltransferase</keyword>
<feature type="domain" description="Methyltransferase" evidence="10">
    <location>
        <begin position="264"/>
        <end position="361"/>
    </location>
</feature>
<dbReference type="FunFam" id="2.70.160.11:FF:000016">
    <property type="entry name" value="Protein arginine methyltransferase RmtB"/>
    <property type="match status" value="1"/>
</dbReference>
<dbReference type="GO" id="GO:0035242">
    <property type="term" value="F:protein-arginine omega-N asymmetric methyltransferase activity"/>
    <property type="evidence" value="ECO:0007669"/>
    <property type="project" value="UniProtKB-EC"/>
</dbReference>
<keyword evidence="13" id="KW-1185">Reference proteome</keyword>
<proteinExistence type="predicted"/>
<evidence type="ECO:0000256" key="6">
    <source>
        <dbReference type="ARBA" id="ARBA00049303"/>
    </source>
</evidence>
<comment type="catalytic activity">
    <reaction evidence="5">
        <text>L-arginyl-[protein] + 2 S-adenosyl-L-methionine = N(omega),N(omega)-dimethyl-L-arginyl-[protein] + 2 S-adenosyl-L-homocysteine + 2 H(+)</text>
        <dbReference type="Rhea" id="RHEA:48096"/>
        <dbReference type="Rhea" id="RHEA-COMP:10532"/>
        <dbReference type="Rhea" id="RHEA-COMP:11991"/>
        <dbReference type="ChEBI" id="CHEBI:15378"/>
        <dbReference type="ChEBI" id="CHEBI:29965"/>
        <dbReference type="ChEBI" id="CHEBI:57856"/>
        <dbReference type="ChEBI" id="CHEBI:59789"/>
        <dbReference type="ChEBI" id="CHEBI:61897"/>
        <dbReference type="EC" id="2.1.1.319"/>
    </reaction>
    <physiologicalReaction direction="left-to-right" evidence="5">
        <dbReference type="Rhea" id="RHEA:48097"/>
    </physiologicalReaction>
</comment>
<dbReference type="SUPFAM" id="SSF53335">
    <property type="entry name" value="S-adenosyl-L-methionine-dependent methyltransferases"/>
    <property type="match status" value="1"/>
</dbReference>
<keyword evidence="3 7" id="KW-0808">Transferase</keyword>
<dbReference type="GO" id="GO:0042054">
    <property type="term" value="F:histone methyltransferase activity"/>
    <property type="evidence" value="ECO:0007669"/>
    <property type="project" value="TreeGrafter"/>
</dbReference>
<name>A0AA40CW32_9PEZI</name>
<dbReference type="PANTHER" id="PTHR11006">
    <property type="entry name" value="PROTEIN ARGININE N-METHYLTRANSFERASE"/>
    <property type="match status" value="1"/>
</dbReference>
<gene>
    <name evidence="12" type="ORF">B0T16DRAFT_321480</name>
</gene>